<evidence type="ECO:0000313" key="2">
    <source>
        <dbReference type="Proteomes" id="UP000275436"/>
    </source>
</evidence>
<reference evidence="1 2" key="1">
    <citation type="journal article" date="2018" name="Mol. Plant Microbe Interact.">
        <title>Taxonomically Different Co-Microsymbionts of a Relict Legume, Oxytropis popoviana, Have Complementary Sets of Symbiotic Genes and Together Increase the Efficiency of Plant Nodulation.</title>
        <authorList>
            <person name="Safronova V."/>
            <person name="Belimov A."/>
            <person name="Sazanova A."/>
            <person name="Chirak E."/>
            <person name="Verkhozina A."/>
            <person name="Kuznetsova I."/>
            <person name="Andronov E."/>
            <person name="Puhalsky J."/>
            <person name="Tikhonovich I."/>
        </authorList>
    </citation>
    <scope>NUCLEOTIDE SEQUENCE [LARGE SCALE GENOMIC DNA]</scope>
    <source>
        <strain evidence="1 2">Opo-235</strain>
    </source>
</reference>
<name>A0A3M9X8W2_9HYPH</name>
<protein>
    <submittedName>
        <fullName evidence="1">Uncharacterized protein</fullName>
    </submittedName>
</protein>
<sequence length="185" mass="20050">MGSEATMRSPAALLASELVSALRELSPESRLEALALATAETLIDPEGGDATSRIEAYTARLAGTVRKGVEKLTVAAAPLRPSLSAPLVDHLRHWLAHDPPGKLRIVLKDQGDLGALLILSWLVEGMSTQYASHYYATRRDALESLNRDVLEPAGLAAIPYTRKLNWRLPKGGGKFSCRDKPVPEF</sequence>
<evidence type="ECO:0000313" key="1">
    <source>
        <dbReference type="EMBL" id="RNJ44433.1"/>
    </source>
</evidence>
<dbReference type="AlphaFoldDB" id="A0A3M9X8W2"/>
<comment type="caution">
    <text evidence="1">The sequence shown here is derived from an EMBL/GenBank/DDBJ whole genome shotgun (WGS) entry which is preliminary data.</text>
</comment>
<accession>A0A3M9X8W2</accession>
<dbReference type="Proteomes" id="UP000275436">
    <property type="component" value="Unassembled WGS sequence"/>
</dbReference>
<dbReference type="EMBL" id="QKOD01000004">
    <property type="protein sequence ID" value="RNJ44433.1"/>
    <property type="molecule type" value="Genomic_DNA"/>
</dbReference>
<organism evidence="1 2">
    <name type="scientific">Mesorhizobium japonicum</name>
    <dbReference type="NCBI Taxonomy" id="2066070"/>
    <lineage>
        <taxon>Bacteria</taxon>
        <taxon>Pseudomonadati</taxon>
        <taxon>Pseudomonadota</taxon>
        <taxon>Alphaproteobacteria</taxon>
        <taxon>Hyphomicrobiales</taxon>
        <taxon>Phyllobacteriaceae</taxon>
        <taxon>Mesorhizobium</taxon>
    </lineage>
</organism>
<proteinExistence type="predicted"/>
<gene>
    <name evidence="1" type="ORF">DNR46_17495</name>
</gene>